<dbReference type="InterPro" id="IPR003594">
    <property type="entry name" value="HATPase_dom"/>
</dbReference>
<evidence type="ECO:0000313" key="19">
    <source>
        <dbReference type="Proteomes" id="UP000037269"/>
    </source>
</evidence>
<dbReference type="Pfam" id="PF00512">
    <property type="entry name" value="HisKA"/>
    <property type="match status" value="1"/>
</dbReference>
<evidence type="ECO:0000256" key="9">
    <source>
        <dbReference type="ARBA" id="ARBA00022777"/>
    </source>
</evidence>
<dbReference type="PROSITE" id="PS50885">
    <property type="entry name" value="HAMP"/>
    <property type="match status" value="1"/>
</dbReference>
<reference evidence="18 20" key="2">
    <citation type="submission" date="2016-10" db="EMBL/GenBank/DDBJ databases">
        <authorList>
            <person name="de Groot N.N."/>
        </authorList>
    </citation>
    <scope>NUCLEOTIDE SEQUENCE [LARGE SCALE GENOMIC DNA]</scope>
    <source>
        <strain evidence="18 20">DSM 2895</strain>
    </source>
</reference>
<dbReference type="AlphaFoldDB" id="A0A0D1Y9S5"/>
<evidence type="ECO:0000256" key="3">
    <source>
        <dbReference type="ARBA" id="ARBA00012438"/>
    </source>
</evidence>
<name>A0A0D1Y9S5_ANEMI</name>
<keyword evidence="9 17" id="KW-0418">Kinase</keyword>
<feature type="transmembrane region" description="Helical" evidence="14">
    <location>
        <begin position="12"/>
        <end position="36"/>
    </location>
</feature>
<keyword evidence="5" id="KW-0597">Phosphoprotein</keyword>
<dbReference type="InterPro" id="IPR004358">
    <property type="entry name" value="Sig_transdc_His_kin-like_C"/>
</dbReference>
<dbReference type="CDD" id="cd00082">
    <property type="entry name" value="HisKA"/>
    <property type="match status" value="1"/>
</dbReference>
<evidence type="ECO:0000256" key="2">
    <source>
        <dbReference type="ARBA" id="ARBA00004651"/>
    </source>
</evidence>
<organism evidence="17 19">
    <name type="scientific">Aneurinibacillus migulanus</name>
    <name type="common">Bacillus migulanus</name>
    <dbReference type="NCBI Taxonomy" id="47500"/>
    <lineage>
        <taxon>Bacteria</taxon>
        <taxon>Bacillati</taxon>
        <taxon>Bacillota</taxon>
        <taxon>Bacilli</taxon>
        <taxon>Bacillales</taxon>
        <taxon>Paenibacillaceae</taxon>
        <taxon>Aneurinibacillus group</taxon>
        <taxon>Aneurinibacillus</taxon>
    </lineage>
</organism>
<dbReference type="Gene3D" id="1.10.287.130">
    <property type="match status" value="1"/>
</dbReference>
<dbReference type="RefSeq" id="WP_043065858.1">
    <property type="nucleotide sequence ID" value="NZ_BJOA01000304.1"/>
</dbReference>
<proteinExistence type="predicted"/>
<evidence type="ECO:0000259" key="15">
    <source>
        <dbReference type="PROSITE" id="PS50109"/>
    </source>
</evidence>
<dbReference type="FunFam" id="3.30.565.10:FF:000006">
    <property type="entry name" value="Sensor histidine kinase WalK"/>
    <property type="match status" value="1"/>
</dbReference>
<dbReference type="Gene3D" id="6.10.340.10">
    <property type="match status" value="1"/>
</dbReference>
<keyword evidence="4" id="KW-1003">Cell membrane</keyword>
<dbReference type="PROSITE" id="PS50109">
    <property type="entry name" value="HIS_KIN"/>
    <property type="match status" value="1"/>
</dbReference>
<evidence type="ECO:0000256" key="11">
    <source>
        <dbReference type="ARBA" id="ARBA00022989"/>
    </source>
</evidence>
<dbReference type="Gene3D" id="3.30.565.10">
    <property type="entry name" value="Histidine kinase-like ATPase, C-terminal domain"/>
    <property type="match status" value="1"/>
</dbReference>
<evidence type="ECO:0000256" key="13">
    <source>
        <dbReference type="ARBA" id="ARBA00023136"/>
    </source>
</evidence>
<dbReference type="SMART" id="SM00388">
    <property type="entry name" value="HisKA"/>
    <property type="match status" value="1"/>
</dbReference>
<comment type="catalytic activity">
    <reaction evidence="1">
        <text>ATP + protein L-histidine = ADP + protein N-phospho-L-histidine.</text>
        <dbReference type="EC" id="2.7.13.3"/>
    </reaction>
</comment>
<gene>
    <name evidence="17" type="ORF">AF333_20125</name>
    <name evidence="18" type="ORF">SAMN04487909_1685</name>
</gene>
<dbReference type="SUPFAM" id="SSF47384">
    <property type="entry name" value="Homodimeric domain of signal transducing histidine kinase"/>
    <property type="match status" value="1"/>
</dbReference>
<keyword evidence="7 14" id="KW-0812">Transmembrane</keyword>
<dbReference type="Pfam" id="PF02518">
    <property type="entry name" value="HATPase_c"/>
    <property type="match status" value="1"/>
</dbReference>
<dbReference type="SMART" id="SM00387">
    <property type="entry name" value="HATPase_c"/>
    <property type="match status" value="1"/>
</dbReference>
<keyword evidence="8" id="KW-0547">Nucleotide-binding</keyword>
<dbReference type="SUPFAM" id="SSF158472">
    <property type="entry name" value="HAMP domain-like"/>
    <property type="match status" value="1"/>
</dbReference>
<evidence type="ECO:0000256" key="8">
    <source>
        <dbReference type="ARBA" id="ARBA00022741"/>
    </source>
</evidence>
<evidence type="ECO:0000256" key="12">
    <source>
        <dbReference type="ARBA" id="ARBA00023012"/>
    </source>
</evidence>
<dbReference type="EC" id="2.7.13.3" evidence="3"/>
<dbReference type="InterPro" id="IPR036097">
    <property type="entry name" value="HisK_dim/P_sf"/>
</dbReference>
<dbReference type="InterPro" id="IPR005467">
    <property type="entry name" value="His_kinase_dom"/>
</dbReference>
<evidence type="ECO:0000313" key="20">
    <source>
        <dbReference type="Proteomes" id="UP000182836"/>
    </source>
</evidence>
<feature type="domain" description="HAMP" evidence="16">
    <location>
        <begin position="191"/>
        <end position="243"/>
    </location>
</feature>
<sequence length="487" mass="55621">MKNRPLKTQFRVNFVLIILSSILATTITYALAVVLFNHLEYKKIYPANYYENQLPRVKDYIRQQNTRLLLLSARNDLEKVIPVKGIEYQVLNSEGVILYGTLTQKFIENRKQLYDQFNITTGFRGRYIQTIPIIGEDRRISGAVLLAYSLNTTYTNDTGNGWLTTLFIGALFSPIVYVVIFTLMFSKVFTNQINKPLQLLMDASRKIREKDLDFEVEYRANNELGRLCMAFSEMKDELKNSLSAQWKMEQERVEMVEALAHDLKAPLSVIRGYSEALIDSDAGRSEKESRYLAVIKENAEKGSDFVRQMLYTADLESSGRDLKLTPVCMRSFIEQRVGNYELQAKRRGIELIAEIEGAGDRGCLLDTEKLERILDNIMSNSLQYTPNGGRIHLSVKVEQHRAFFEIRDSGKGFSKKDMDNIFNKFYRGDEARGSKDGHSGLGMYIARQLVAKHGGSIKVYNAEDGGAYVAFDLKVFMNRSLPTHLDS</sequence>
<dbReference type="PRINTS" id="PR00344">
    <property type="entry name" value="BCTRLSENSOR"/>
</dbReference>
<accession>A0A0D1Y9S5</accession>
<dbReference type="Proteomes" id="UP000037269">
    <property type="component" value="Unassembled WGS sequence"/>
</dbReference>
<dbReference type="Proteomes" id="UP000182836">
    <property type="component" value="Unassembled WGS sequence"/>
</dbReference>
<comment type="subcellular location">
    <subcellularLocation>
        <location evidence="2">Cell membrane</location>
        <topology evidence="2">Multi-pass membrane protein</topology>
    </subcellularLocation>
</comment>
<evidence type="ECO:0000256" key="1">
    <source>
        <dbReference type="ARBA" id="ARBA00000085"/>
    </source>
</evidence>
<dbReference type="EMBL" id="FNED01000068">
    <property type="protein sequence ID" value="SDK54164.1"/>
    <property type="molecule type" value="Genomic_DNA"/>
</dbReference>
<keyword evidence="11 14" id="KW-1133">Transmembrane helix</keyword>
<dbReference type="InterPro" id="IPR003661">
    <property type="entry name" value="HisK_dim/P_dom"/>
</dbReference>
<keyword evidence="13 14" id="KW-0472">Membrane</keyword>
<reference evidence="17 19" key="1">
    <citation type="submission" date="2015-07" db="EMBL/GenBank/DDBJ databases">
        <title>Fjat-14205 dsm 2895.</title>
        <authorList>
            <person name="Liu B."/>
            <person name="Wang J."/>
            <person name="Zhu Y."/>
            <person name="Liu G."/>
            <person name="Chen Q."/>
            <person name="Chen Z."/>
            <person name="Lan J."/>
            <person name="Che J."/>
            <person name="Ge C."/>
            <person name="Shi H."/>
            <person name="Pan Z."/>
            <person name="Liu X."/>
        </authorList>
    </citation>
    <scope>NUCLEOTIDE SEQUENCE [LARGE SCALE GENOMIC DNA]</scope>
    <source>
        <strain evidence="17 19">DSM 2895</strain>
    </source>
</reference>
<dbReference type="STRING" id="47500.AF333_20125"/>
<dbReference type="PANTHER" id="PTHR45528:SF1">
    <property type="entry name" value="SENSOR HISTIDINE KINASE CPXA"/>
    <property type="match status" value="1"/>
</dbReference>
<dbReference type="OrthoDB" id="84942at2"/>
<evidence type="ECO:0000256" key="10">
    <source>
        <dbReference type="ARBA" id="ARBA00022840"/>
    </source>
</evidence>
<keyword evidence="19" id="KW-1185">Reference proteome</keyword>
<evidence type="ECO:0000313" key="17">
    <source>
        <dbReference type="EMBL" id="KON97430.1"/>
    </source>
</evidence>
<keyword evidence="10" id="KW-0067">ATP-binding</keyword>
<dbReference type="SMART" id="SM00304">
    <property type="entry name" value="HAMP"/>
    <property type="match status" value="1"/>
</dbReference>
<dbReference type="PANTHER" id="PTHR45528">
    <property type="entry name" value="SENSOR HISTIDINE KINASE CPXA"/>
    <property type="match status" value="1"/>
</dbReference>
<dbReference type="PATRIC" id="fig|47500.8.peg.6620"/>
<dbReference type="GO" id="GO:0005886">
    <property type="term" value="C:plasma membrane"/>
    <property type="evidence" value="ECO:0007669"/>
    <property type="project" value="UniProtKB-SubCell"/>
</dbReference>
<evidence type="ECO:0000259" key="16">
    <source>
        <dbReference type="PROSITE" id="PS50885"/>
    </source>
</evidence>
<dbReference type="GO" id="GO:0000155">
    <property type="term" value="F:phosphorelay sensor kinase activity"/>
    <property type="evidence" value="ECO:0007669"/>
    <property type="project" value="InterPro"/>
</dbReference>
<dbReference type="SUPFAM" id="SSF55874">
    <property type="entry name" value="ATPase domain of HSP90 chaperone/DNA topoisomerase II/histidine kinase"/>
    <property type="match status" value="1"/>
</dbReference>
<dbReference type="EMBL" id="LGUG01000004">
    <property type="protein sequence ID" value="KON97430.1"/>
    <property type="molecule type" value="Genomic_DNA"/>
</dbReference>
<evidence type="ECO:0000256" key="4">
    <source>
        <dbReference type="ARBA" id="ARBA00022475"/>
    </source>
</evidence>
<evidence type="ECO:0000256" key="7">
    <source>
        <dbReference type="ARBA" id="ARBA00022692"/>
    </source>
</evidence>
<keyword evidence="6" id="KW-0808">Transferase</keyword>
<protein>
    <recommendedName>
        <fullName evidence="3">histidine kinase</fullName>
        <ecNumber evidence="3">2.7.13.3</ecNumber>
    </recommendedName>
</protein>
<dbReference type="InterPro" id="IPR036890">
    <property type="entry name" value="HATPase_C_sf"/>
</dbReference>
<feature type="domain" description="Histidine kinase" evidence="15">
    <location>
        <begin position="258"/>
        <end position="477"/>
    </location>
</feature>
<evidence type="ECO:0000256" key="5">
    <source>
        <dbReference type="ARBA" id="ARBA00022553"/>
    </source>
</evidence>
<evidence type="ECO:0000256" key="14">
    <source>
        <dbReference type="SAM" id="Phobius"/>
    </source>
</evidence>
<dbReference type="InterPro" id="IPR050398">
    <property type="entry name" value="HssS/ArlS-like"/>
</dbReference>
<dbReference type="Pfam" id="PF00672">
    <property type="entry name" value="HAMP"/>
    <property type="match status" value="1"/>
</dbReference>
<dbReference type="GO" id="GO:0005524">
    <property type="term" value="F:ATP binding"/>
    <property type="evidence" value="ECO:0007669"/>
    <property type="project" value="UniProtKB-KW"/>
</dbReference>
<dbReference type="GeneID" id="42307461"/>
<dbReference type="CDD" id="cd06225">
    <property type="entry name" value="HAMP"/>
    <property type="match status" value="1"/>
</dbReference>
<evidence type="ECO:0000256" key="6">
    <source>
        <dbReference type="ARBA" id="ARBA00022679"/>
    </source>
</evidence>
<feature type="transmembrane region" description="Helical" evidence="14">
    <location>
        <begin position="162"/>
        <end position="185"/>
    </location>
</feature>
<evidence type="ECO:0000313" key="18">
    <source>
        <dbReference type="EMBL" id="SDK54164.1"/>
    </source>
</evidence>
<keyword evidence="12" id="KW-0902">Two-component regulatory system</keyword>
<dbReference type="InterPro" id="IPR003660">
    <property type="entry name" value="HAMP_dom"/>
</dbReference>